<dbReference type="EMBL" id="OBQD01000008">
    <property type="protein sequence ID" value="SOC41108.1"/>
    <property type="molecule type" value="Genomic_DNA"/>
</dbReference>
<evidence type="ECO:0000313" key="1">
    <source>
        <dbReference type="EMBL" id="SOC41108.1"/>
    </source>
</evidence>
<dbReference type="Proteomes" id="UP000219167">
    <property type="component" value="Unassembled WGS sequence"/>
</dbReference>
<keyword evidence="2" id="KW-1185">Reference proteome</keyword>
<organism evidence="1 2">
    <name type="scientific">Rhizobium subbaraonis</name>
    <dbReference type="NCBI Taxonomy" id="908946"/>
    <lineage>
        <taxon>Bacteria</taxon>
        <taxon>Pseudomonadati</taxon>
        <taxon>Pseudomonadota</taxon>
        <taxon>Alphaproteobacteria</taxon>
        <taxon>Hyphomicrobiales</taxon>
        <taxon>Rhizobiaceae</taxon>
        <taxon>Rhizobium/Agrobacterium group</taxon>
        <taxon>Rhizobium</taxon>
    </lineage>
</organism>
<name>A0A285UI74_9HYPH</name>
<proteinExistence type="predicted"/>
<protein>
    <submittedName>
        <fullName evidence="1">Uncharacterized protein</fullName>
    </submittedName>
</protein>
<reference evidence="1 2" key="1">
    <citation type="submission" date="2017-08" db="EMBL/GenBank/DDBJ databases">
        <authorList>
            <person name="de Groot N.N."/>
        </authorList>
    </citation>
    <scope>NUCLEOTIDE SEQUENCE [LARGE SCALE GENOMIC DNA]</scope>
    <source>
        <strain evidence="1 2">JC85</strain>
    </source>
</reference>
<dbReference type="AlphaFoldDB" id="A0A285UI74"/>
<gene>
    <name evidence="1" type="ORF">SAMN05892877_108112</name>
</gene>
<sequence>MVNELLKDVVNEVLCDAHYDTLPAFMLNLELQMLTPDQNSPSGVSRIALTIKPSRPAVSVERGEGSLHQGRCRIGDKGCNADRDAIGHLLMRQQVTGNRQA</sequence>
<evidence type="ECO:0000313" key="2">
    <source>
        <dbReference type="Proteomes" id="UP000219167"/>
    </source>
</evidence>
<accession>A0A285UI74</accession>